<comment type="caution">
    <text evidence="2">The sequence shown here is derived from an EMBL/GenBank/DDBJ whole genome shotgun (WGS) entry which is preliminary data.</text>
</comment>
<dbReference type="PANTHER" id="PTHR43194:SF2">
    <property type="entry name" value="PEROXISOMAL MEMBRANE PROTEIN LPX1"/>
    <property type="match status" value="1"/>
</dbReference>
<proteinExistence type="predicted"/>
<reference evidence="2 3" key="1">
    <citation type="submission" date="2020-08" db="EMBL/GenBank/DDBJ databases">
        <title>Genomic Encyclopedia of Type Strains, Phase IV (KMG-IV): sequencing the most valuable type-strain genomes for metagenomic binning, comparative biology and taxonomic classification.</title>
        <authorList>
            <person name="Goeker M."/>
        </authorList>
    </citation>
    <scope>NUCLEOTIDE SEQUENCE [LARGE SCALE GENOMIC DNA]</scope>
    <source>
        <strain evidence="2 3">DSM 7465</strain>
    </source>
</reference>
<gene>
    <name evidence="2" type="ORF">HNQ99_000431</name>
</gene>
<dbReference type="Gene3D" id="3.40.50.1820">
    <property type="entry name" value="alpha/beta hydrolase"/>
    <property type="match status" value="1"/>
</dbReference>
<dbReference type="InterPro" id="IPR050228">
    <property type="entry name" value="Carboxylesterase_BioH"/>
</dbReference>
<dbReference type="RefSeq" id="WP_184473981.1">
    <property type="nucleotide sequence ID" value="NZ_JACHOV010000001.1"/>
</dbReference>
<evidence type="ECO:0000259" key="1">
    <source>
        <dbReference type="Pfam" id="PF12697"/>
    </source>
</evidence>
<dbReference type="InterPro" id="IPR000073">
    <property type="entry name" value="AB_hydrolase_1"/>
</dbReference>
<evidence type="ECO:0000313" key="3">
    <source>
        <dbReference type="Proteomes" id="UP000575068"/>
    </source>
</evidence>
<feature type="domain" description="AB hydrolase-1" evidence="1">
    <location>
        <begin position="30"/>
        <end position="270"/>
    </location>
</feature>
<sequence length="285" mass="31171">MEYFEQKQYLAADGLKLVADVGGPEGAPLVVLLHGGGQTRHSWSNAMHRLVNSGYHVINFDARGHGDSDWSPDGRYGLDVRGRDLQTVLGENSRPVALVGASMGGMTAFYAVGTGLVPEARVLIMVDIVMRPAAAGVEKIQNFMEGHVDGFATLEEAASAVTAYNPQRPRPSDPSGLLKNLRLREDGRLYWHWDPRMLEIKPTPDTPDWTDQLLEVADRISLPTMLIRGGLSDIVDDEGVVEMQKLVPQTEIYDVADAGHMVAGDKNDAFNSGVIDFLKRHLPST</sequence>
<protein>
    <submittedName>
        <fullName evidence="2">Pimeloyl-ACP methyl ester carboxylesterase</fullName>
    </submittedName>
</protein>
<accession>A0A840HR16</accession>
<keyword evidence="3" id="KW-1185">Reference proteome</keyword>
<evidence type="ECO:0000313" key="2">
    <source>
        <dbReference type="EMBL" id="MBB4640151.1"/>
    </source>
</evidence>
<dbReference type="PANTHER" id="PTHR43194">
    <property type="entry name" value="HYDROLASE ALPHA/BETA FOLD FAMILY"/>
    <property type="match status" value="1"/>
</dbReference>
<dbReference type="Proteomes" id="UP000575068">
    <property type="component" value="Unassembled WGS sequence"/>
</dbReference>
<name>A0A840HR16_9SPHN</name>
<dbReference type="Pfam" id="PF12697">
    <property type="entry name" value="Abhydrolase_6"/>
    <property type="match status" value="1"/>
</dbReference>
<dbReference type="InterPro" id="IPR029058">
    <property type="entry name" value="AB_hydrolase_fold"/>
</dbReference>
<dbReference type="EMBL" id="JACHOV010000001">
    <property type="protein sequence ID" value="MBB4640151.1"/>
    <property type="molecule type" value="Genomic_DNA"/>
</dbReference>
<dbReference type="AlphaFoldDB" id="A0A840HR16"/>
<dbReference type="SUPFAM" id="SSF53474">
    <property type="entry name" value="alpha/beta-Hydrolases"/>
    <property type="match status" value="1"/>
</dbReference>
<organism evidence="2 3">
    <name type="scientific">Rhizorhapis suberifaciens</name>
    <name type="common">corky root of lettuce</name>
    <dbReference type="NCBI Taxonomy" id="13656"/>
    <lineage>
        <taxon>Bacteria</taxon>
        <taxon>Pseudomonadati</taxon>
        <taxon>Pseudomonadota</taxon>
        <taxon>Alphaproteobacteria</taxon>
        <taxon>Sphingomonadales</taxon>
        <taxon>Sphingomonadaceae</taxon>
        <taxon>Rhizorhapis</taxon>
    </lineage>
</organism>